<protein>
    <submittedName>
        <fullName evidence="1">Uncharacterized protein</fullName>
    </submittedName>
</protein>
<organism evidence="1 2">
    <name type="scientific">Akkermansia glycaniphila</name>
    <dbReference type="NCBI Taxonomy" id="1679444"/>
    <lineage>
        <taxon>Bacteria</taxon>
        <taxon>Pseudomonadati</taxon>
        <taxon>Verrucomicrobiota</taxon>
        <taxon>Verrucomicrobiia</taxon>
        <taxon>Verrucomicrobiales</taxon>
        <taxon>Akkermansiaceae</taxon>
        <taxon>Akkermansia</taxon>
    </lineage>
</organism>
<evidence type="ECO:0000313" key="1">
    <source>
        <dbReference type="EMBL" id="SEH92452.1"/>
    </source>
</evidence>
<dbReference type="RefSeq" id="WP_067777737.1">
    <property type="nucleotide sequence ID" value="NZ_LT629973.1"/>
</dbReference>
<name>A0A1C7P903_9BACT</name>
<dbReference type="EMBL" id="LT629973">
    <property type="protein sequence ID" value="SEH92452.1"/>
    <property type="molecule type" value="Genomic_DNA"/>
</dbReference>
<evidence type="ECO:0000313" key="2">
    <source>
        <dbReference type="Proteomes" id="UP000176204"/>
    </source>
</evidence>
<accession>A0A1C7P903</accession>
<dbReference type="Proteomes" id="UP000176204">
    <property type="component" value="Chromosome I"/>
</dbReference>
<dbReference type="STRING" id="1679444.PYTT_1764"/>
<sequence>MFSRFRAWAKALFARLSMTEKVIVSALVAGVLCVLVAFGCQMSGWATSDGRLLNVSMPLKGVFVEVDEVETGWVDAKDDEAMRQRTQMDSFPQVKIRLGKAGSGEGELFVRFLNGNGDYAGDTVALPFKDGAFRGSESFYYAASGDRATVKCLDGFPRKNDLAHQANAQDEPLWSVEISEKEQGKPVRSLGRVSIEPYRFAKP</sequence>
<reference evidence="2" key="1">
    <citation type="submission" date="2016-09" db="EMBL/GenBank/DDBJ databases">
        <authorList>
            <person name="Koehorst J."/>
        </authorList>
    </citation>
    <scope>NUCLEOTIDE SEQUENCE [LARGE SCALE GENOMIC DNA]</scope>
</reference>
<gene>
    <name evidence="1" type="ORF">PYTT_1764</name>
</gene>
<dbReference type="KEGG" id="agl:PYTT_1764"/>
<proteinExistence type="predicted"/>
<dbReference type="AlphaFoldDB" id="A0A1C7P903"/>
<keyword evidence="2" id="KW-1185">Reference proteome</keyword>